<evidence type="ECO:0000256" key="1">
    <source>
        <dbReference type="SAM" id="MobiDB-lite"/>
    </source>
</evidence>
<comment type="caution">
    <text evidence="2">The sequence shown here is derived from an EMBL/GenBank/DDBJ whole genome shotgun (WGS) entry which is preliminary data.</text>
</comment>
<name>A0ABT9K411_9PSED</name>
<dbReference type="Proteomes" id="UP001228468">
    <property type="component" value="Unassembled WGS sequence"/>
</dbReference>
<evidence type="ECO:0000313" key="2">
    <source>
        <dbReference type="EMBL" id="MDP8573224.1"/>
    </source>
</evidence>
<dbReference type="EMBL" id="JAVCAN010000005">
    <property type="protein sequence ID" value="MDP8573224.1"/>
    <property type="molecule type" value="Genomic_DNA"/>
</dbReference>
<sequence length="43" mass="5360">MGRRRPTDPDDFSYGQHARLQLRRLRADHRRTRRTWAHHPLRI</sequence>
<protein>
    <submittedName>
        <fullName evidence="2">Uncharacterized protein</fullName>
    </submittedName>
</protein>
<feature type="region of interest" description="Disordered" evidence="1">
    <location>
        <begin position="23"/>
        <end position="43"/>
    </location>
</feature>
<proteinExistence type="predicted"/>
<reference evidence="2 3" key="1">
    <citation type="submission" date="2023-08" db="EMBL/GenBank/DDBJ databases">
        <title>Whole Genome exploration of the biotechnological potential of heavy metal resistant bacteria.</title>
        <authorList>
            <person name="Adeniji A."/>
            <person name="Ayangbenro A."/>
        </authorList>
    </citation>
    <scope>NUCLEOTIDE SEQUENCE [LARGE SCALE GENOMIC DNA]</scope>
    <source>
        <strain evidence="2 3">ABS_30</strain>
    </source>
</reference>
<gene>
    <name evidence="2" type="ORF">RAM78_12495</name>
</gene>
<organism evidence="2 3">
    <name type="scientific">Pseudomonas iranensis</name>
    <dbReference type="NCBI Taxonomy" id="2745503"/>
    <lineage>
        <taxon>Bacteria</taxon>
        <taxon>Pseudomonadati</taxon>
        <taxon>Pseudomonadota</taxon>
        <taxon>Gammaproteobacteria</taxon>
        <taxon>Pseudomonadales</taxon>
        <taxon>Pseudomonadaceae</taxon>
        <taxon>Pseudomonas</taxon>
    </lineage>
</organism>
<evidence type="ECO:0000313" key="3">
    <source>
        <dbReference type="Proteomes" id="UP001228468"/>
    </source>
</evidence>
<accession>A0ABT9K411</accession>
<keyword evidence="3" id="KW-1185">Reference proteome</keyword>